<dbReference type="OrthoDB" id="142556at2"/>
<dbReference type="InterPro" id="IPR036250">
    <property type="entry name" value="AcylCo_DH-like_C"/>
</dbReference>
<accession>A0A4R4XBU1</accession>
<dbReference type="SUPFAM" id="SSF56645">
    <property type="entry name" value="Acyl-CoA dehydrogenase NM domain-like"/>
    <property type="match status" value="1"/>
</dbReference>
<dbReference type="InterPro" id="IPR046373">
    <property type="entry name" value="Acyl-CoA_Oxase/DH_mid-dom_sf"/>
</dbReference>
<evidence type="ECO:0000259" key="8">
    <source>
        <dbReference type="Pfam" id="PF02770"/>
    </source>
</evidence>
<protein>
    <submittedName>
        <fullName evidence="10">Acyl-CoA dehydrogenase</fullName>
    </submittedName>
</protein>
<dbReference type="InterPro" id="IPR009075">
    <property type="entry name" value="AcylCo_DH/oxidase_C"/>
</dbReference>
<evidence type="ECO:0000256" key="3">
    <source>
        <dbReference type="ARBA" id="ARBA00022630"/>
    </source>
</evidence>
<evidence type="ECO:0000256" key="6">
    <source>
        <dbReference type="RuleBase" id="RU362125"/>
    </source>
</evidence>
<dbReference type="Pfam" id="PF00441">
    <property type="entry name" value="Acyl-CoA_dh_1"/>
    <property type="match status" value="1"/>
</dbReference>
<dbReference type="PANTHER" id="PTHR43884:SF12">
    <property type="entry name" value="ISOVALERYL-COA DEHYDROGENASE, MITOCHONDRIAL-RELATED"/>
    <property type="match status" value="1"/>
</dbReference>
<dbReference type="Gene3D" id="1.10.540.10">
    <property type="entry name" value="Acyl-CoA dehydrogenase/oxidase, N-terminal domain"/>
    <property type="match status" value="1"/>
</dbReference>
<dbReference type="InterPro" id="IPR037069">
    <property type="entry name" value="AcylCoA_DH/ox_N_sf"/>
</dbReference>
<gene>
    <name evidence="10" type="ORF">E1218_08875</name>
</gene>
<comment type="cofactor">
    <cofactor evidence="1 6">
        <name>FAD</name>
        <dbReference type="ChEBI" id="CHEBI:57692"/>
    </cofactor>
</comment>
<dbReference type="Gene3D" id="2.40.110.10">
    <property type="entry name" value="Butyryl-CoA Dehydrogenase, subunit A, domain 2"/>
    <property type="match status" value="1"/>
</dbReference>
<evidence type="ECO:0000313" key="11">
    <source>
        <dbReference type="Proteomes" id="UP000295172"/>
    </source>
</evidence>
<comment type="similarity">
    <text evidence="2 6">Belongs to the acyl-CoA dehydrogenase family.</text>
</comment>
<organism evidence="10 11">
    <name type="scientific">Kribbella turkmenica</name>
    <dbReference type="NCBI Taxonomy" id="2530375"/>
    <lineage>
        <taxon>Bacteria</taxon>
        <taxon>Bacillati</taxon>
        <taxon>Actinomycetota</taxon>
        <taxon>Actinomycetes</taxon>
        <taxon>Propionibacteriales</taxon>
        <taxon>Kribbellaceae</taxon>
        <taxon>Kribbella</taxon>
    </lineage>
</organism>
<dbReference type="PIRSF" id="PIRSF016578">
    <property type="entry name" value="HsaA"/>
    <property type="match status" value="1"/>
</dbReference>
<proteinExistence type="inferred from homology"/>
<reference evidence="10 11" key="1">
    <citation type="submission" date="2019-02" db="EMBL/GenBank/DDBJ databases">
        <title>Draft genome sequences of novel Actinobacteria.</title>
        <authorList>
            <person name="Sahin N."/>
            <person name="Ay H."/>
            <person name="Saygin H."/>
        </authorList>
    </citation>
    <scope>NUCLEOTIDE SEQUENCE [LARGE SCALE GENOMIC DNA]</scope>
    <source>
        <strain evidence="10 11">16K104</strain>
    </source>
</reference>
<dbReference type="AlphaFoldDB" id="A0A4R4XBU1"/>
<dbReference type="Proteomes" id="UP000295172">
    <property type="component" value="Unassembled WGS sequence"/>
</dbReference>
<dbReference type="GO" id="GO:0003995">
    <property type="term" value="F:acyl-CoA dehydrogenase activity"/>
    <property type="evidence" value="ECO:0007669"/>
    <property type="project" value="TreeGrafter"/>
</dbReference>
<dbReference type="FunFam" id="1.20.140.10:FF:000012">
    <property type="entry name" value="Acyl-CoA dehydrogenase fadE12"/>
    <property type="match status" value="1"/>
</dbReference>
<feature type="domain" description="Acyl-CoA oxidase/dehydrogenase middle" evidence="8">
    <location>
        <begin position="120"/>
        <end position="217"/>
    </location>
</feature>
<name>A0A4R4XBU1_9ACTN</name>
<sequence length="384" mass="41855">MTLEINDTKDMLRAVQHICGSFPDDYWSRLDADGAYPQEFVDELTRAGWLSILIPEEYGGGGLGMTEASLILEEINKSGANAAACHAQMYVMGTLLRHGSATQRSHWLPKIAAGETRLQAFAVTEPDAGSDTTRISTTARRDGSSWVLSGQKTFISRVEQSDLMLVLARTRPYDAGRRSHGLSVFLVDIAGARGTLHWTKIPLMFNHHSYTVYFDDVRLPEEALVGQQDNGFRYILDGMNAERILVASEAIGDGRYFIGRAAEYASQRETFGKTLASNQGVSFPLAHAYASVEAASLARNQAAEAFDRGESPGSHANIAKLLASEASGEAARAAVRAVGGMAFSVEFGMERKLREAQLLEIAPVSNNLVLSYLAHNVLHLPRSF</sequence>
<dbReference type="SUPFAM" id="SSF47203">
    <property type="entry name" value="Acyl-CoA dehydrogenase C-terminal domain-like"/>
    <property type="match status" value="1"/>
</dbReference>
<dbReference type="Pfam" id="PF02771">
    <property type="entry name" value="Acyl-CoA_dh_N"/>
    <property type="match status" value="1"/>
</dbReference>
<dbReference type="FunFam" id="1.10.540.10:FF:000013">
    <property type="entry name" value="Acyl-CoA dehydrogenase"/>
    <property type="match status" value="1"/>
</dbReference>
<dbReference type="InterPro" id="IPR006091">
    <property type="entry name" value="Acyl-CoA_Oxase/DH_mid-dom"/>
</dbReference>
<dbReference type="FunFam" id="2.40.110.10:FF:000002">
    <property type="entry name" value="Acyl-CoA dehydrogenase fadE12"/>
    <property type="match status" value="1"/>
</dbReference>
<keyword evidence="4 6" id="KW-0274">FAD</keyword>
<keyword evidence="11" id="KW-1185">Reference proteome</keyword>
<dbReference type="InterPro" id="IPR009100">
    <property type="entry name" value="AcylCoA_DH/oxidase_NM_dom_sf"/>
</dbReference>
<dbReference type="Gene3D" id="1.20.140.10">
    <property type="entry name" value="Butyryl-CoA Dehydrogenase, subunit A, domain 3"/>
    <property type="match status" value="1"/>
</dbReference>
<dbReference type="EMBL" id="SMKR01000028">
    <property type="protein sequence ID" value="TDD27932.1"/>
    <property type="molecule type" value="Genomic_DNA"/>
</dbReference>
<dbReference type="InterPro" id="IPR013786">
    <property type="entry name" value="AcylCoA_DH/ox_N"/>
</dbReference>
<dbReference type="GO" id="GO:0050660">
    <property type="term" value="F:flavin adenine dinucleotide binding"/>
    <property type="evidence" value="ECO:0007669"/>
    <property type="project" value="InterPro"/>
</dbReference>
<evidence type="ECO:0000256" key="2">
    <source>
        <dbReference type="ARBA" id="ARBA00009347"/>
    </source>
</evidence>
<feature type="domain" description="Acyl-CoA dehydrogenase/oxidase C-terminal" evidence="7">
    <location>
        <begin position="230"/>
        <end position="362"/>
    </location>
</feature>
<dbReference type="Pfam" id="PF02770">
    <property type="entry name" value="Acyl-CoA_dh_M"/>
    <property type="match status" value="1"/>
</dbReference>
<evidence type="ECO:0000256" key="1">
    <source>
        <dbReference type="ARBA" id="ARBA00001974"/>
    </source>
</evidence>
<evidence type="ECO:0000259" key="9">
    <source>
        <dbReference type="Pfam" id="PF02771"/>
    </source>
</evidence>
<keyword evidence="3 6" id="KW-0285">Flavoprotein</keyword>
<evidence type="ECO:0000313" key="10">
    <source>
        <dbReference type="EMBL" id="TDD27932.1"/>
    </source>
</evidence>
<comment type="caution">
    <text evidence="10">The sequence shown here is derived from an EMBL/GenBank/DDBJ whole genome shotgun (WGS) entry which is preliminary data.</text>
</comment>
<feature type="domain" description="Acyl-CoA dehydrogenase/oxidase N-terminal" evidence="9">
    <location>
        <begin position="11"/>
        <end position="115"/>
    </location>
</feature>
<evidence type="ECO:0000256" key="5">
    <source>
        <dbReference type="ARBA" id="ARBA00023002"/>
    </source>
</evidence>
<keyword evidence="5 6" id="KW-0560">Oxidoreductase</keyword>
<dbReference type="PANTHER" id="PTHR43884">
    <property type="entry name" value="ACYL-COA DEHYDROGENASE"/>
    <property type="match status" value="1"/>
</dbReference>
<evidence type="ECO:0000256" key="4">
    <source>
        <dbReference type="ARBA" id="ARBA00022827"/>
    </source>
</evidence>
<evidence type="ECO:0000259" key="7">
    <source>
        <dbReference type="Pfam" id="PF00441"/>
    </source>
</evidence>